<evidence type="ECO:0000259" key="2">
    <source>
        <dbReference type="Pfam" id="PF17131"/>
    </source>
</evidence>
<dbReference type="CDD" id="cd16329">
    <property type="entry name" value="LolA_like"/>
    <property type="match status" value="1"/>
</dbReference>
<keyword evidence="3" id="KW-0449">Lipoprotein</keyword>
<dbReference type="InterPro" id="IPR033399">
    <property type="entry name" value="TP_0789-like"/>
</dbReference>
<keyword evidence="4" id="KW-1185">Reference proteome</keyword>
<dbReference type="EMBL" id="FOFU01000007">
    <property type="protein sequence ID" value="SEQ64051.1"/>
    <property type="molecule type" value="Genomic_DNA"/>
</dbReference>
<dbReference type="OrthoDB" id="357718at2"/>
<feature type="domain" description="Uncharacterized protein TP-0789" evidence="2">
    <location>
        <begin position="77"/>
        <end position="255"/>
    </location>
</feature>
<protein>
    <submittedName>
        <fullName evidence="3">Outer membrane lipoprotein-sorting protein</fullName>
    </submittedName>
</protein>
<proteinExistence type="predicted"/>
<dbReference type="Gene3D" id="2.50.20.10">
    <property type="entry name" value="Lipoprotein localisation LolA/LolB/LppX"/>
    <property type="match status" value="1"/>
</dbReference>
<keyword evidence="1" id="KW-0732">Signal</keyword>
<dbReference type="Proteomes" id="UP000182360">
    <property type="component" value="Unassembled WGS sequence"/>
</dbReference>
<reference evidence="3 4" key="1">
    <citation type="submission" date="2016-10" db="EMBL/GenBank/DDBJ databases">
        <authorList>
            <person name="de Groot N.N."/>
        </authorList>
    </citation>
    <scope>NUCLEOTIDE SEQUENCE [LARGE SCALE GENOMIC DNA]</scope>
    <source>
        <strain evidence="3 4">B25</strain>
    </source>
</reference>
<feature type="signal peptide" evidence="1">
    <location>
        <begin position="1"/>
        <end position="19"/>
    </location>
</feature>
<sequence>MKKILSIIVAAAIFTGALAAQVSADVADKCYKILEESQDIQAYHGDYSATISLVVEKPGRPKENIQFKVFDRTDKKLMTIVQLFPEADKGKGYLRNDENIWSYDPISRKFTHTSIKEALGDSDVKLDDVEKNNKYWRENYEIFSYEEGTLGKYPVDIIVLQAKTKEPSYAKTKLYLRKDIPLPLKQEDYSGSDRLMRTTLVPKWSKVEVRGKVGYVATQLIVRDELNKGEQTQQVISDLTFDTLPDKIFTKAYLEGLN</sequence>
<evidence type="ECO:0000256" key="1">
    <source>
        <dbReference type="SAM" id="SignalP"/>
    </source>
</evidence>
<dbReference type="RefSeq" id="WP_074644473.1">
    <property type="nucleotide sequence ID" value="NZ_AP025286.1"/>
</dbReference>
<evidence type="ECO:0000313" key="3">
    <source>
        <dbReference type="EMBL" id="SEQ64051.1"/>
    </source>
</evidence>
<organism evidence="3 4">
    <name type="scientific">Treponema bryantii</name>
    <dbReference type="NCBI Taxonomy" id="163"/>
    <lineage>
        <taxon>Bacteria</taxon>
        <taxon>Pseudomonadati</taxon>
        <taxon>Spirochaetota</taxon>
        <taxon>Spirochaetia</taxon>
        <taxon>Spirochaetales</taxon>
        <taxon>Treponemataceae</taxon>
        <taxon>Treponema</taxon>
    </lineage>
</organism>
<dbReference type="STRING" id="163.SAMN04487775_101524"/>
<accession>A0A1H9HNY6</accession>
<name>A0A1H9HNY6_9SPIR</name>
<feature type="chain" id="PRO_5010377962" evidence="1">
    <location>
        <begin position="20"/>
        <end position="258"/>
    </location>
</feature>
<evidence type="ECO:0000313" key="4">
    <source>
        <dbReference type="Proteomes" id="UP000182360"/>
    </source>
</evidence>
<gene>
    <name evidence="3" type="ORF">SAMN04487977_10792</name>
</gene>
<dbReference type="AlphaFoldDB" id="A0A1H9HNY6"/>
<dbReference type="Pfam" id="PF17131">
    <property type="entry name" value="LolA_like"/>
    <property type="match status" value="1"/>
</dbReference>